<dbReference type="InterPro" id="IPR003660">
    <property type="entry name" value="HAMP_dom"/>
</dbReference>
<evidence type="ECO:0000313" key="11">
    <source>
        <dbReference type="Proteomes" id="UP001593940"/>
    </source>
</evidence>
<evidence type="ECO:0000256" key="2">
    <source>
        <dbReference type="ARBA" id="ARBA00022519"/>
    </source>
</evidence>
<evidence type="ECO:0000259" key="8">
    <source>
        <dbReference type="PROSITE" id="PS50192"/>
    </source>
</evidence>
<dbReference type="EMBL" id="JBHOMY010000100">
    <property type="protein sequence ID" value="MFC1459389.1"/>
    <property type="molecule type" value="Genomic_DNA"/>
</dbReference>
<keyword evidence="3 5" id="KW-0807">Transducer</keyword>
<dbReference type="PROSITE" id="PS50192">
    <property type="entry name" value="T_SNARE"/>
    <property type="match status" value="1"/>
</dbReference>
<dbReference type="SMART" id="SM00304">
    <property type="entry name" value="HAMP"/>
    <property type="match status" value="1"/>
</dbReference>
<dbReference type="PROSITE" id="PS50885">
    <property type="entry name" value="HAMP"/>
    <property type="match status" value="1"/>
</dbReference>
<dbReference type="Proteomes" id="UP001593940">
    <property type="component" value="Unassembled WGS sequence"/>
</dbReference>
<gene>
    <name evidence="10" type="ORF">ACETIH_22345</name>
</gene>
<feature type="domain" description="T-SNARE coiled-coil homology" evidence="8">
    <location>
        <begin position="453"/>
        <end position="515"/>
    </location>
</feature>
<evidence type="ECO:0000256" key="6">
    <source>
        <dbReference type="SAM" id="Phobius"/>
    </source>
</evidence>
<dbReference type="Pfam" id="PF00015">
    <property type="entry name" value="MCPsignal"/>
    <property type="match status" value="1"/>
</dbReference>
<keyword evidence="6" id="KW-1133">Transmembrane helix</keyword>
<organism evidence="10 11">
    <name type="scientific">Microvirga arabica</name>
    <dbReference type="NCBI Taxonomy" id="1128671"/>
    <lineage>
        <taxon>Bacteria</taxon>
        <taxon>Pseudomonadati</taxon>
        <taxon>Pseudomonadota</taxon>
        <taxon>Alphaproteobacteria</taxon>
        <taxon>Hyphomicrobiales</taxon>
        <taxon>Methylobacteriaceae</taxon>
        <taxon>Microvirga</taxon>
    </lineage>
</organism>
<dbReference type="PANTHER" id="PTHR32089">
    <property type="entry name" value="METHYL-ACCEPTING CHEMOTAXIS PROTEIN MCPB"/>
    <property type="match status" value="1"/>
</dbReference>
<reference evidence="10 11" key="1">
    <citation type="submission" date="2024-09" db="EMBL/GenBank/DDBJ databases">
        <title>Nodulacao em especies de Leguminosae Basais da Amazonia e Caracterizacao dos Rizobios e Bacterias Associadas aos Nodulos.</title>
        <authorList>
            <person name="Jambeiro I.C.A."/>
            <person name="Lopes I.S."/>
            <person name="Aguiar E.R.G.R."/>
            <person name="Santos A.F.J."/>
            <person name="Dos Santos J.M.F."/>
            <person name="Gross E."/>
        </authorList>
    </citation>
    <scope>NUCLEOTIDE SEQUENCE [LARGE SCALE GENOMIC DNA]</scope>
    <source>
        <strain evidence="10 11">BRUESC1165</strain>
    </source>
</reference>
<evidence type="ECO:0000256" key="1">
    <source>
        <dbReference type="ARBA" id="ARBA00004429"/>
    </source>
</evidence>
<feature type="domain" description="Methyl-accepting transducer" evidence="7">
    <location>
        <begin position="308"/>
        <end position="537"/>
    </location>
</feature>
<dbReference type="Pfam" id="PF00672">
    <property type="entry name" value="HAMP"/>
    <property type="match status" value="1"/>
</dbReference>
<keyword evidence="2" id="KW-1003">Cell membrane</keyword>
<dbReference type="SUPFAM" id="SSF58104">
    <property type="entry name" value="Methyl-accepting chemotaxis protein (MCP) signaling domain"/>
    <property type="match status" value="1"/>
</dbReference>
<dbReference type="PANTHER" id="PTHR32089:SF112">
    <property type="entry name" value="LYSOZYME-LIKE PROTEIN-RELATED"/>
    <property type="match status" value="1"/>
</dbReference>
<keyword evidence="11" id="KW-1185">Reference proteome</keyword>
<evidence type="ECO:0000259" key="7">
    <source>
        <dbReference type="PROSITE" id="PS50111"/>
    </source>
</evidence>
<comment type="similarity">
    <text evidence="4">Belongs to the methyl-accepting chemotaxis (MCP) protein family.</text>
</comment>
<dbReference type="RefSeq" id="WP_377031059.1">
    <property type="nucleotide sequence ID" value="NZ_JBHOMY010000100.1"/>
</dbReference>
<name>A0ABV6YDQ0_9HYPH</name>
<dbReference type="Gene3D" id="1.10.287.950">
    <property type="entry name" value="Methyl-accepting chemotaxis protein"/>
    <property type="match status" value="1"/>
</dbReference>
<feature type="domain" description="HAMP" evidence="9">
    <location>
        <begin position="207"/>
        <end position="260"/>
    </location>
</feature>
<evidence type="ECO:0000259" key="9">
    <source>
        <dbReference type="PROSITE" id="PS50885"/>
    </source>
</evidence>
<accession>A0ABV6YDQ0</accession>
<dbReference type="PROSITE" id="PS50111">
    <property type="entry name" value="CHEMOTAXIS_TRANSDUC_2"/>
    <property type="match status" value="1"/>
</dbReference>
<dbReference type="PRINTS" id="PR00260">
    <property type="entry name" value="CHEMTRNSDUCR"/>
</dbReference>
<dbReference type="InterPro" id="IPR004090">
    <property type="entry name" value="Chemotax_Me-accpt_rcpt"/>
</dbReference>
<protein>
    <submittedName>
        <fullName evidence="10">Methyl-accepting chemotaxis protein</fullName>
    </submittedName>
</protein>
<comment type="caution">
    <text evidence="10">The sequence shown here is derived from an EMBL/GenBank/DDBJ whole genome shotgun (WGS) entry which is preliminary data.</text>
</comment>
<evidence type="ECO:0000256" key="4">
    <source>
        <dbReference type="ARBA" id="ARBA00029447"/>
    </source>
</evidence>
<evidence type="ECO:0000256" key="3">
    <source>
        <dbReference type="ARBA" id="ARBA00023224"/>
    </source>
</evidence>
<keyword evidence="6" id="KW-0812">Transmembrane</keyword>
<dbReference type="Gene3D" id="6.10.340.10">
    <property type="match status" value="1"/>
</dbReference>
<sequence length="557" mass="59065">MRSLRAKFIIITGLMLTVGLGAGLSAVWSNAALTNSISQNLVLAHATRNQGSADMMHDALRGDVYRALHAARVEPTLRPHIEEDLNDHLAQLRRDIDENKGLALSDEIRSALADVEAPLTAYAKSASSLVEMAFESTREAEQGLPDFVQKFDALEVAMETISGRIAAASERVEHEAGALAAVTRWMNMAAAALSVLMTIGLCLYLLRGVLRPVSAMTKTMRVLAEGNTGVDVVGARRRDELGEMARAVEVFRDNAQEMEHLRTEQERTRMQSEADKRRMMAELAQTFEAKVGVLVQRLSVAANGLEDTAQSMTAVADSTTQQSVTVSSAAQQTSANVQTVAAATEELSISIREIASQVHTSSQIAERAVGDAQRTNQTVQMLAASAEKIGHVVQLISTIASQTNLLALNATIEAARAGEAGKGFAVVASEVKELASQTSRATDEISTQITSVQQATTEAVQAIQAIASTIGEMSQISTSIAATMEEQGAATAEIARNVQEAARGTEFVTGSISEVRQGAGETGTAAAEVLSSAQELARHSASLGQEVEHFLSGVKAA</sequence>
<comment type="subcellular location">
    <subcellularLocation>
        <location evidence="1">Cell inner membrane</location>
        <topology evidence="1">Multi-pass membrane protein</topology>
    </subcellularLocation>
</comment>
<dbReference type="InterPro" id="IPR000727">
    <property type="entry name" value="T_SNARE_dom"/>
</dbReference>
<dbReference type="InterPro" id="IPR004089">
    <property type="entry name" value="MCPsignal_dom"/>
</dbReference>
<keyword evidence="2" id="KW-0997">Cell inner membrane</keyword>
<feature type="transmembrane region" description="Helical" evidence="6">
    <location>
        <begin position="185"/>
        <end position="206"/>
    </location>
</feature>
<evidence type="ECO:0000313" key="10">
    <source>
        <dbReference type="EMBL" id="MFC1459389.1"/>
    </source>
</evidence>
<keyword evidence="6" id="KW-0472">Membrane</keyword>
<dbReference type="SMART" id="SM00283">
    <property type="entry name" value="MA"/>
    <property type="match status" value="1"/>
</dbReference>
<evidence type="ECO:0000256" key="5">
    <source>
        <dbReference type="PROSITE-ProRule" id="PRU00284"/>
    </source>
</evidence>
<dbReference type="CDD" id="cd06225">
    <property type="entry name" value="HAMP"/>
    <property type="match status" value="1"/>
</dbReference>
<proteinExistence type="inferred from homology"/>